<dbReference type="GO" id="GO:0042158">
    <property type="term" value="P:lipoprotein biosynthetic process"/>
    <property type="evidence" value="ECO:0007669"/>
    <property type="project" value="UniProtKB-UniRule"/>
</dbReference>
<reference evidence="11 12" key="1">
    <citation type="submission" date="2018-03" db="EMBL/GenBank/DDBJ databases">
        <title>Ahniella affigens gen. nov., sp. nov., a gammaproteobacterium isolated from sandy soil near a stream.</title>
        <authorList>
            <person name="Ko Y."/>
            <person name="Kim J.-H."/>
        </authorList>
    </citation>
    <scope>NUCLEOTIDE SEQUENCE [LARGE SCALE GENOMIC DNA]</scope>
    <source>
        <strain evidence="11 12">D13</strain>
    </source>
</reference>
<evidence type="ECO:0000256" key="4">
    <source>
        <dbReference type="ARBA" id="ARBA00022679"/>
    </source>
</evidence>
<evidence type="ECO:0000256" key="5">
    <source>
        <dbReference type="ARBA" id="ARBA00022692"/>
    </source>
</evidence>
<protein>
    <recommendedName>
        <fullName evidence="9">Apolipoprotein N-acyltransferase</fullName>
        <shortName evidence="9">ALP N-acyltransferase</shortName>
        <ecNumber evidence="9">2.3.1.269</ecNumber>
    </recommendedName>
</protein>
<reference evidence="11 12" key="2">
    <citation type="submission" date="2018-03" db="EMBL/GenBank/DDBJ databases">
        <authorList>
            <person name="Keele B.F."/>
        </authorList>
    </citation>
    <scope>NUCLEOTIDE SEQUENCE [LARGE SCALE GENOMIC DNA]</scope>
    <source>
        <strain evidence="11 12">D13</strain>
    </source>
</reference>
<evidence type="ECO:0000256" key="9">
    <source>
        <dbReference type="HAMAP-Rule" id="MF_01148"/>
    </source>
</evidence>
<dbReference type="InterPro" id="IPR036526">
    <property type="entry name" value="C-N_Hydrolase_sf"/>
</dbReference>
<feature type="transmembrane region" description="Helical" evidence="9">
    <location>
        <begin position="815"/>
        <end position="835"/>
    </location>
</feature>
<evidence type="ECO:0000256" key="2">
    <source>
        <dbReference type="ARBA" id="ARBA00010065"/>
    </source>
</evidence>
<dbReference type="InterPro" id="IPR045378">
    <property type="entry name" value="LNT_N"/>
</dbReference>
<keyword evidence="4 9" id="KW-0808">Transferase</keyword>
<dbReference type="InterPro" id="IPR003010">
    <property type="entry name" value="C-N_Hydrolase"/>
</dbReference>
<keyword evidence="5 9" id="KW-0812">Transmembrane</keyword>
<comment type="function">
    <text evidence="9">Catalyzes the phospholipid dependent N-acylation of the N-terminal cysteine of apolipoprotein, the last step in lipoprotein maturation.</text>
</comment>
<dbReference type="PANTHER" id="PTHR38686:SF1">
    <property type="entry name" value="APOLIPOPROTEIN N-ACYLTRANSFERASE"/>
    <property type="match status" value="1"/>
</dbReference>
<feature type="transmembrane region" description="Helical" evidence="9">
    <location>
        <begin position="515"/>
        <end position="533"/>
    </location>
</feature>
<feature type="transmembrane region" description="Helical" evidence="9">
    <location>
        <begin position="203"/>
        <end position="224"/>
    </location>
</feature>
<name>A0A2P1PPB3_9GAMM</name>
<evidence type="ECO:0000259" key="10">
    <source>
        <dbReference type="PROSITE" id="PS50263"/>
    </source>
</evidence>
<dbReference type="AlphaFoldDB" id="A0A2P1PPB3"/>
<feature type="transmembrane region" description="Helical" evidence="9">
    <location>
        <begin position="20"/>
        <end position="36"/>
    </location>
</feature>
<dbReference type="Proteomes" id="UP000241074">
    <property type="component" value="Chromosome"/>
</dbReference>
<dbReference type="PROSITE" id="PS50263">
    <property type="entry name" value="CN_HYDROLASE"/>
    <property type="match status" value="1"/>
</dbReference>
<feature type="transmembrane region" description="Helical" evidence="9">
    <location>
        <begin position="131"/>
        <end position="150"/>
    </location>
</feature>
<comment type="pathway">
    <text evidence="9">Protein modification; lipoprotein biosynthesis (N-acyl transfer).</text>
</comment>
<evidence type="ECO:0000256" key="6">
    <source>
        <dbReference type="ARBA" id="ARBA00022989"/>
    </source>
</evidence>
<feature type="transmembrane region" description="Helical" evidence="9">
    <location>
        <begin position="764"/>
        <end position="787"/>
    </location>
</feature>
<comment type="similarity">
    <text evidence="2 9">Belongs to the CN hydrolase family. Apolipoprotein N-acyltransferase subfamily.</text>
</comment>
<keyword evidence="12" id="KW-1185">Reference proteome</keyword>
<dbReference type="EMBL" id="CP027860">
    <property type="protein sequence ID" value="AVP96683.1"/>
    <property type="molecule type" value="Genomic_DNA"/>
</dbReference>
<dbReference type="EC" id="2.3.1.269" evidence="9"/>
<evidence type="ECO:0000313" key="12">
    <source>
        <dbReference type="Proteomes" id="UP000241074"/>
    </source>
</evidence>
<evidence type="ECO:0000256" key="1">
    <source>
        <dbReference type="ARBA" id="ARBA00004651"/>
    </source>
</evidence>
<dbReference type="InterPro" id="IPR004563">
    <property type="entry name" value="Apolipo_AcylTrfase"/>
</dbReference>
<feature type="transmembrane region" description="Helical" evidence="9">
    <location>
        <begin position="568"/>
        <end position="590"/>
    </location>
</feature>
<comment type="catalytic activity">
    <reaction evidence="9">
        <text>N-terminal S-1,2-diacyl-sn-glyceryl-L-cysteinyl-[lipoprotein] + a glycerophospholipid = N-acyl-S-1,2-diacyl-sn-glyceryl-L-cysteinyl-[lipoprotein] + a 2-acyl-sn-glycero-3-phospholipid + H(+)</text>
        <dbReference type="Rhea" id="RHEA:48228"/>
        <dbReference type="Rhea" id="RHEA-COMP:14681"/>
        <dbReference type="Rhea" id="RHEA-COMP:14684"/>
        <dbReference type="ChEBI" id="CHEBI:15378"/>
        <dbReference type="ChEBI" id="CHEBI:136912"/>
        <dbReference type="ChEBI" id="CHEBI:140656"/>
        <dbReference type="ChEBI" id="CHEBI:140657"/>
        <dbReference type="ChEBI" id="CHEBI:140660"/>
        <dbReference type="EC" id="2.3.1.269"/>
    </reaction>
</comment>
<evidence type="ECO:0000256" key="8">
    <source>
        <dbReference type="ARBA" id="ARBA00023315"/>
    </source>
</evidence>
<dbReference type="Gene3D" id="3.60.110.10">
    <property type="entry name" value="Carbon-nitrogen hydrolase"/>
    <property type="match status" value="1"/>
</dbReference>
<feature type="transmembrane region" description="Helical" evidence="9">
    <location>
        <begin position="67"/>
        <end position="86"/>
    </location>
</feature>
<dbReference type="GO" id="GO:0005886">
    <property type="term" value="C:plasma membrane"/>
    <property type="evidence" value="ECO:0007669"/>
    <property type="project" value="UniProtKB-SubCell"/>
</dbReference>
<dbReference type="Pfam" id="PF20154">
    <property type="entry name" value="LNT_N"/>
    <property type="match status" value="1"/>
</dbReference>
<feature type="transmembrane region" description="Helical" evidence="9">
    <location>
        <begin position="42"/>
        <end position="60"/>
    </location>
</feature>
<dbReference type="UniPathway" id="UPA00666"/>
<keyword evidence="8 9" id="KW-0012">Acyltransferase</keyword>
<dbReference type="OrthoDB" id="9804277at2"/>
<keyword evidence="11" id="KW-0449">Lipoprotein</keyword>
<keyword evidence="7 9" id="KW-0472">Membrane</keyword>
<dbReference type="RefSeq" id="WP_106890611.1">
    <property type="nucleotide sequence ID" value="NZ_CP027860.1"/>
</dbReference>
<dbReference type="Pfam" id="PF00795">
    <property type="entry name" value="CN_hydrolase"/>
    <property type="match status" value="1"/>
</dbReference>
<evidence type="ECO:0000313" key="11">
    <source>
        <dbReference type="EMBL" id="AVP96683.1"/>
    </source>
</evidence>
<dbReference type="HAMAP" id="MF_01148">
    <property type="entry name" value="Lnt"/>
    <property type="match status" value="1"/>
</dbReference>
<feature type="transmembrane region" description="Helical" evidence="9">
    <location>
        <begin position="170"/>
        <end position="191"/>
    </location>
</feature>
<evidence type="ECO:0000256" key="7">
    <source>
        <dbReference type="ARBA" id="ARBA00023136"/>
    </source>
</evidence>
<feature type="transmembrane region" description="Helical" evidence="9">
    <location>
        <begin position="602"/>
        <end position="622"/>
    </location>
</feature>
<comment type="subcellular location">
    <subcellularLocation>
        <location evidence="1 9">Cell membrane</location>
        <topology evidence="1 9">Multi-pass membrane protein</topology>
    </subcellularLocation>
</comment>
<comment type="caution">
    <text evidence="9">Lacks conserved residue(s) required for the propagation of feature annotation.</text>
</comment>
<dbReference type="PANTHER" id="PTHR38686">
    <property type="entry name" value="APOLIPOPROTEIN N-ACYLTRANSFERASE"/>
    <property type="match status" value="1"/>
</dbReference>
<dbReference type="SUPFAM" id="SSF56317">
    <property type="entry name" value="Carbon-nitrogen hydrolase"/>
    <property type="match status" value="1"/>
</dbReference>
<keyword evidence="3 9" id="KW-1003">Cell membrane</keyword>
<organism evidence="11 12">
    <name type="scientific">Ahniella affigens</name>
    <dbReference type="NCBI Taxonomy" id="2021234"/>
    <lineage>
        <taxon>Bacteria</taxon>
        <taxon>Pseudomonadati</taxon>
        <taxon>Pseudomonadota</taxon>
        <taxon>Gammaproteobacteria</taxon>
        <taxon>Lysobacterales</taxon>
        <taxon>Rhodanobacteraceae</taxon>
        <taxon>Ahniella</taxon>
    </lineage>
</organism>
<dbReference type="CDD" id="cd07571">
    <property type="entry name" value="ALP_N-acyl_transferase"/>
    <property type="match status" value="1"/>
</dbReference>
<proteinExistence type="inferred from homology"/>
<keyword evidence="6 9" id="KW-1133">Transmembrane helix</keyword>
<dbReference type="KEGG" id="xba:C7S18_05455"/>
<accession>A0A2P1PPB3</accession>
<evidence type="ECO:0000256" key="3">
    <source>
        <dbReference type="ARBA" id="ARBA00022475"/>
    </source>
</evidence>
<feature type="domain" description="CN hydrolase" evidence="10">
    <location>
        <begin position="240"/>
        <end position="501"/>
    </location>
</feature>
<dbReference type="NCBIfam" id="TIGR00546">
    <property type="entry name" value="lnt"/>
    <property type="match status" value="1"/>
</dbReference>
<sequence>MSATTGLDATSDSQRTGARLWPWLGVLASALLLHLYARGGWFWLLGFVVWVPWILSLGRLTRWSQVCLSGVAMAVGYALAATHWFAPAFGDYVGIHPAIALLILMVLAPLLQAQVLVFVLLRHRFVNRMPWLPAALLSALAWVGAEWLVPKLLGDTFGHGLQAASWLRQAADLAGVSGLTLILVLINLAIAEALKQVRSDRRQALQAVSIAAVIGIVWTGYGYWRLLEVRSLQAMPAQSVRVGLVQANITKLEAMRAERGAYAVIRHLLDTHYAMSAHAVQQQGAEALLWSETIYPTTFGSPKSDDGAALDQEIMQFVRDVNVPLVMGTYDRDAAGEYNSAAFLEPERGLLGHYRKTYPFPLTEYVPSWLDGERFRKLLPWTGSWREGDGARALPLRTSDGREINVVPLICLDDVHPQLAIDGARLGAQALIGLSNDSWFTEYRQGARLHLAVASFRSVETRLPQLRVTANGYSAIVDESGEIIAQTDMDQQAVLVGEVPIRSPEPTVMVRWGDWLGRVAAWIVGLTLLAPVLGRIRMRLDAWAGSPKHESPMAWSATVYLLRPSARILVLVLHACAALGLLWIAIRMLWTDGLQVNTLHQVHLFLASVAVPMLLAHGILLWNRYQARFEGEQLLMTRGATHIEIEPSRIQSLQVFRMPRPYAAVALTFDSGQVWSHHICVHDPVAFSEGVRAHGGAASWQSDSMQRAAEQASRRAGSWHRWLDAPWLQYGLWPLLMSLPAFRLNQVITFGGTFGEWQTFGPGAWFLGLLIWWVAWAIGISLLGGALRGFSDALTWLLGRWRLAAARSDANLIQWLRRAVFYLGVPIWLAIRVLGA</sequence>
<feature type="transmembrane region" description="Helical" evidence="9">
    <location>
        <begin position="98"/>
        <end position="119"/>
    </location>
</feature>
<gene>
    <name evidence="9 11" type="primary">lnt</name>
    <name evidence="11" type="ORF">C7S18_05455</name>
</gene>
<dbReference type="GO" id="GO:0016410">
    <property type="term" value="F:N-acyltransferase activity"/>
    <property type="evidence" value="ECO:0007669"/>
    <property type="project" value="UniProtKB-UniRule"/>
</dbReference>